<dbReference type="GO" id="GO:0005730">
    <property type="term" value="C:nucleolus"/>
    <property type="evidence" value="ECO:0007669"/>
    <property type="project" value="TreeGrafter"/>
</dbReference>
<dbReference type="GO" id="GO:1990404">
    <property type="term" value="F:NAD+-protein mono-ADP-ribosyltransferase activity"/>
    <property type="evidence" value="ECO:0007669"/>
    <property type="project" value="TreeGrafter"/>
</dbReference>
<feature type="domain" description="PARP catalytic" evidence="7">
    <location>
        <begin position="441"/>
        <end position="612"/>
    </location>
</feature>
<gene>
    <name evidence="8" type="ORF">UXM345_LOCUS13704</name>
</gene>
<dbReference type="AlphaFoldDB" id="A0A819KZ11"/>
<dbReference type="Gene3D" id="3.90.228.10">
    <property type="match status" value="1"/>
</dbReference>
<dbReference type="Proteomes" id="UP000663842">
    <property type="component" value="Unassembled WGS sequence"/>
</dbReference>
<dbReference type="GO" id="GO:0070212">
    <property type="term" value="P:protein poly-ADP-ribosylation"/>
    <property type="evidence" value="ECO:0007669"/>
    <property type="project" value="TreeGrafter"/>
</dbReference>
<dbReference type="GO" id="GO:0003950">
    <property type="term" value="F:NAD+ poly-ADP-ribosyltransferase activity"/>
    <property type="evidence" value="ECO:0007669"/>
    <property type="project" value="UniProtKB-UniRule"/>
</dbReference>
<comment type="catalytic activity">
    <reaction evidence="4">
        <text>NAD(+) + (ADP-D-ribosyl)n-acceptor = nicotinamide + (ADP-D-ribosyl)n+1-acceptor + H(+).</text>
        <dbReference type="EC" id="2.4.2.30"/>
    </reaction>
</comment>
<dbReference type="Gene3D" id="3.90.640.80">
    <property type="match status" value="1"/>
</dbReference>
<dbReference type="GO" id="GO:0006302">
    <property type="term" value="P:double-strand break repair"/>
    <property type="evidence" value="ECO:0007669"/>
    <property type="project" value="TreeGrafter"/>
</dbReference>
<reference evidence="8" key="1">
    <citation type="submission" date="2021-02" db="EMBL/GenBank/DDBJ databases">
        <authorList>
            <person name="Nowell W R."/>
        </authorList>
    </citation>
    <scope>NUCLEOTIDE SEQUENCE</scope>
</reference>
<feature type="region of interest" description="Disordered" evidence="6">
    <location>
        <begin position="1"/>
        <end position="72"/>
    </location>
</feature>
<proteinExistence type="predicted"/>
<accession>A0A819KZ11</accession>
<evidence type="ECO:0000256" key="4">
    <source>
        <dbReference type="ARBA" id="ARBA00033987"/>
    </source>
</evidence>
<keyword evidence="1 5" id="KW-0328">Glycosyltransferase</keyword>
<dbReference type="Pfam" id="PF00644">
    <property type="entry name" value="PARP"/>
    <property type="match status" value="1"/>
</dbReference>
<dbReference type="EC" id="2.4.2.-" evidence="5"/>
<dbReference type="EMBL" id="CAJOBF010001501">
    <property type="protein sequence ID" value="CAF3957392.1"/>
    <property type="molecule type" value="Genomic_DNA"/>
</dbReference>
<evidence type="ECO:0000313" key="8">
    <source>
        <dbReference type="EMBL" id="CAF3957392.1"/>
    </source>
</evidence>
<dbReference type="PANTHER" id="PTHR10459:SF60">
    <property type="entry name" value="POLY [ADP-RIBOSE] POLYMERASE 2"/>
    <property type="match status" value="1"/>
</dbReference>
<dbReference type="PANTHER" id="PTHR10459">
    <property type="entry name" value="DNA LIGASE"/>
    <property type="match status" value="1"/>
</dbReference>
<dbReference type="InterPro" id="IPR012317">
    <property type="entry name" value="Poly(ADP-ribose)pol_cat_dom"/>
</dbReference>
<evidence type="ECO:0000256" key="1">
    <source>
        <dbReference type="ARBA" id="ARBA00022676"/>
    </source>
</evidence>
<protein>
    <recommendedName>
        <fullName evidence="5">Poly [ADP-ribose] polymerase</fullName>
        <shortName evidence="5">PARP</shortName>
        <ecNumber evidence="5">2.4.2.-</ecNumber>
    </recommendedName>
</protein>
<evidence type="ECO:0000256" key="3">
    <source>
        <dbReference type="ARBA" id="ARBA00023027"/>
    </source>
</evidence>
<keyword evidence="3 5" id="KW-0520">NAD</keyword>
<feature type="region of interest" description="Disordered" evidence="6">
    <location>
        <begin position="248"/>
        <end position="279"/>
    </location>
</feature>
<evidence type="ECO:0000256" key="5">
    <source>
        <dbReference type="RuleBase" id="RU362114"/>
    </source>
</evidence>
<feature type="compositionally biased region" description="Polar residues" evidence="6">
    <location>
        <begin position="14"/>
        <end position="24"/>
    </location>
</feature>
<dbReference type="SUPFAM" id="SSF56399">
    <property type="entry name" value="ADP-ribosylation"/>
    <property type="match status" value="1"/>
</dbReference>
<feature type="compositionally biased region" description="Polar residues" evidence="6">
    <location>
        <begin position="268"/>
        <end position="278"/>
    </location>
</feature>
<name>A0A819KZ11_9BILA</name>
<feature type="compositionally biased region" description="Basic residues" evidence="6">
    <location>
        <begin position="39"/>
        <end position="55"/>
    </location>
</feature>
<dbReference type="PROSITE" id="PS51059">
    <property type="entry name" value="PARP_CATALYTIC"/>
    <property type="match status" value="1"/>
</dbReference>
<evidence type="ECO:0000256" key="6">
    <source>
        <dbReference type="SAM" id="MobiDB-lite"/>
    </source>
</evidence>
<evidence type="ECO:0000259" key="7">
    <source>
        <dbReference type="PROSITE" id="PS51059"/>
    </source>
</evidence>
<feature type="compositionally biased region" description="Basic and acidic residues" evidence="6">
    <location>
        <begin position="1"/>
        <end position="13"/>
    </location>
</feature>
<keyword evidence="2 5" id="KW-0808">Transferase</keyword>
<organism evidence="8 9">
    <name type="scientific">Rotaria magnacalcarata</name>
    <dbReference type="NCBI Taxonomy" id="392030"/>
    <lineage>
        <taxon>Eukaryota</taxon>
        <taxon>Metazoa</taxon>
        <taxon>Spiralia</taxon>
        <taxon>Gnathifera</taxon>
        <taxon>Rotifera</taxon>
        <taxon>Eurotatoria</taxon>
        <taxon>Bdelloidea</taxon>
        <taxon>Philodinida</taxon>
        <taxon>Philodinidae</taxon>
        <taxon>Rotaria</taxon>
    </lineage>
</organism>
<dbReference type="InterPro" id="IPR050800">
    <property type="entry name" value="ARTD/PARP"/>
</dbReference>
<evidence type="ECO:0000256" key="2">
    <source>
        <dbReference type="ARBA" id="ARBA00022679"/>
    </source>
</evidence>
<comment type="caution">
    <text evidence="8">The sequence shown here is derived from an EMBL/GenBank/DDBJ whole genome shotgun (WGS) entry which is preliminary data.</text>
</comment>
<evidence type="ECO:0000313" key="9">
    <source>
        <dbReference type="Proteomes" id="UP000663842"/>
    </source>
</evidence>
<sequence>MASPYGDERDYRYSRTTNDSNLTGGQEKPGERKRSVNGLKRRNNGVKRLKTRRNPSGRITMSKPEKNDPQNELTDFGEISAASSYGYQRGYAPTIDLNLTGGQEKPGLSAQLTSNSFYPSDSQVSNGCTNTIFTGDRVDGGGISGGVSAKVQGGKHTCDSCKRFGKSISQIPVDYASVNGTSENTVGLKLVSYVLLYETDGLFQILVFSCMVRCSFRFSGINDLNKEDQTELENEFIATAVDRKPKRDTILSSTSDNDDVPKAKQSKTEQYSNPMLEQNETREKKELLEHNQQKIVTVESHLIDTVADCMVLQGLEHCPECGGFLIFKTTDDSNLPLFGYIVSAAARSDLFKNQNPIPSLLLSIFKELEDTCRVLKDTETNGIFTTVIGLVGITRGTNSYDKLQLLESDNGLSLEYDQFISLIFLRIIFSSRRTGTIYDGNKVDGCSRKADAINAFHALFDKTDKGSNRLSIYDQYTLKLRELLKTTRDGEFDHFKSFKHLIIINYYGMNYANFSGILSQGLRIAPPKASPVTGYMFANNCFTTKHSPEGLMLLCEVALGKMHECYKATNLSTPTLSVGAYSTKGCGSTMSDPKEYYYTNDDVLIPMGHGIP</sequence>